<feature type="compositionally biased region" description="Low complexity" evidence="1">
    <location>
        <begin position="42"/>
        <end position="60"/>
    </location>
</feature>
<reference evidence="3 4" key="1">
    <citation type="submission" date="2018-11" db="EMBL/GenBank/DDBJ databases">
        <title>Complete genome sequencing of the Actinobacteria Serinibacter sp. K3-2.</title>
        <authorList>
            <person name="Rakitin A.L."/>
            <person name="Beletsky A.V."/>
            <person name="Mardanov A.V."/>
            <person name="Ravin N.V."/>
            <person name="Gromova A.S."/>
            <person name="Filippova S.N."/>
            <person name="Gal'Chenko V.F."/>
        </authorList>
    </citation>
    <scope>NUCLEOTIDE SEQUENCE [LARGE SCALE GENOMIC DNA]</scope>
    <source>
        <strain evidence="3 4">K3-2</strain>
    </source>
</reference>
<dbReference type="AlphaFoldDB" id="A0A4Z1DYD4"/>
<keyword evidence="2" id="KW-0472">Membrane</keyword>
<evidence type="ECO:0000256" key="2">
    <source>
        <dbReference type="SAM" id="Phobius"/>
    </source>
</evidence>
<evidence type="ECO:0000313" key="4">
    <source>
        <dbReference type="Proteomes" id="UP000297318"/>
    </source>
</evidence>
<proteinExistence type="predicted"/>
<dbReference type="RefSeq" id="WP_135850640.1">
    <property type="nucleotide sequence ID" value="NZ_RHPJ01000004.1"/>
</dbReference>
<keyword evidence="4" id="KW-1185">Reference proteome</keyword>
<gene>
    <name evidence="3" type="ORF">SERN_2621</name>
</gene>
<feature type="transmembrane region" description="Helical" evidence="2">
    <location>
        <begin position="212"/>
        <end position="233"/>
    </location>
</feature>
<keyword evidence="2" id="KW-0812">Transmembrane</keyword>
<feature type="region of interest" description="Disordered" evidence="1">
    <location>
        <begin position="1"/>
        <end position="136"/>
    </location>
</feature>
<protein>
    <submittedName>
        <fullName evidence="3">Pericardin</fullName>
    </submittedName>
</protein>
<dbReference type="EMBL" id="RHPJ01000004">
    <property type="protein sequence ID" value="TGO04030.1"/>
    <property type="molecule type" value="Genomic_DNA"/>
</dbReference>
<feature type="compositionally biased region" description="Basic and acidic residues" evidence="1">
    <location>
        <begin position="104"/>
        <end position="115"/>
    </location>
</feature>
<organism evidence="3 4">
    <name type="scientific">Serinibacter arcticus</name>
    <dbReference type="NCBI Taxonomy" id="1655435"/>
    <lineage>
        <taxon>Bacteria</taxon>
        <taxon>Bacillati</taxon>
        <taxon>Actinomycetota</taxon>
        <taxon>Actinomycetes</taxon>
        <taxon>Micrococcales</taxon>
        <taxon>Beutenbergiaceae</taxon>
        <taxon>Serinibacter</taxon>
    </lineage>
</organism>
<keyword evidence="2" id="KW-1133">Transmembrane helix</keyword>
<evidence type="ECO:0000256" key="1">
    <source>
        <dbReference type="SAM" id="MobiDB-lite"/>
    </source>
</evidence>
<comment type="caution">
    <text evidence="3">The sequence shown here is derived from an EMBL/GenBank/DDBJ whole genome shotgun (WGS) entry which is preliminary data.</text>
</comment>
<name>A0A4Z1DYD4_9MICO</name>
<evidence type="ECO:0000313" key="3">
    <source>
        <dbReference type="EMBL" id="TGO04030.1"/>
    </source>
</evidence>
<feature type="compositionally biased region" description="Basic and acidic residues" evidence="1">
    <location>
        <begin position="1"/>
        <end position="12"/>
    </location>
</feature>
<feature type="region of interest" description="Disordered" evidence="1">
    <location>
        <begin position="184"/>
        <end position="203"/>
    </location>
</feature>
<dbReference type="OrthoDB" id="5149706at2"/>
<accession>A0A4Z1DYD4</accession>
<dbReference type="Proteomes" id="UP000297318">
    <property type="component" value="Unassembled WGS sequence"/>
</dbReference>
<sequence length="392" mass="39961">MSERPREDDRTTRSTSDPYGYLTAGEGEESSYLPGAVDGAGAEPTAPTETDDPAAPAAPKEGPEDDDVTVGMTRRELRERRARRAERAAAAASVPTTPAESDAAEPRDVESRADGSDVAWTPKPEDGDESATDGTRVDGVAPAAATAPVLSWGTSAASRSLDDSVAPAANDADDVSGDDVVAASTDPGDPTALAPGWHDPGARTRERGRRRLLWVVLGLVVAAAIAVAVLLLVNRGEDTPTAPATSATESAATGLAALIPASVNGGEFSESGPTGVTYLLDEQGLVENPLPPAGAAESLTALYTGGTADVTLTASTFATADEALAAATAISSQLGTAVDTGVVFPDTGLGTYWTYNNDGLVTVVWHAGTDGVYVVVSEDAEDALGFYNGLDF</sequence>